<accession>S9V6F4</accession>
<dbReference type="GO" id="GO:0035091">
    <property type="term" value="F:phosphatidylinositol binding"/>
    <property type="evidence" value="ECO:0007669"/>
    <property type="project" value="InterPro"/>
</dbReference>
<dbReference type="GO" id="GO:0005768">
    <property type="term" value="C:endosome"/>
    <property type="evidence" value="ECO:0007669"/>
    <property type="project" value="TreeGrafter"/>
</dbReference>
<reference evidence="3 4" key="1">
    <citation type="submission" date="2020-08" db="EMBL/GenBank/DDBJ databases">
        <authorList>
            <person name="Newling K."/>
            <person name="Davey J."/>
            <person name="Forrester S."/>
        </authorList>
    </citation>
    <scope>NUCLEOTIDE SEQUENCE [LARGE SCALE GENOMIC DNA]</scope>
    <source>
        <strain evidence="4">Crithidia deanei Carvalho (ATCC PRA-265)</strain>
    </source>
</reference>
<evidence type="ECO:0000259" key="2">
    <source>
        <dbReference type="PROSITE" id="PS50195"/>
    </source>
</evidence>
<dbReference type="InterPro" id="IPR001683">
    <property type="entry name" value="PX_dom"/>
</dbReference>
<proteinExistence type="predicted"/>
<dbReference type="Proteomes" id="UP000515908">
    <property type="component" value="Chromosome 07"/>
</dbReference>
<dbReference type="InterPro" id="IPR027267">
    <property type="entry name" value="AH/BAR_dom_sf"/>
</dbReference>
<keyword evidence="1" id="KW-0175">Coiled coil</keyword>
<dbReference type="Gene3D" id="1.20.1270.60">
    <property type="entry name" value="Arfaptin homology (AH) domain/BAR domain"/>
    <property type="match status" value="1"/>
</dbReference>
<dbReference type="SMR" id="S9V6F4"/>
<dbReference type="PROSITE" id="PS50195">
    <property type="entry name" value="PX"/>
    <property type="match status" value="1"/>
</dbReference>
<dbReference type="SUPFAM" id="SSF64268">
    <property type="entry name" value="PX domain"/>
    <property type="match status" value="1"/>
</dbReference>
<dbReference type="InterPro" id="IPR036871">
    <property type="entry name" value="PX_dom_sf"/>
</dbReference>
<dbReference type="CDD" id="cd06093">
    <property type="entry name" value="PX_domain"/>
    <property type="match status" value="1"/>
</dbReference>
<dbReference type="Pfam" id="PF00787">
    <property type="entry name" value="PX"/>
    <property type="match status" value="1"/>
</dbReference>
<name>S9V6F4_9TRYP</name>
<organism evidence="3 4">
    <name type="scientific">Angomonas deanei</name>
    <dbReference type="NCBI Taxonomy" id="59799"/>
    <lineage>
        <taxon>Eukaryota</taxon>
        <taxon>Discoba</taxon>
        <taxon>Euglenozoa</taxon>
        <taxon>Kinetoplastea</taxon>
        <taxon>Metakinetoplastina</taxon>
        <taxon>Trypanosomatida</taxon>
        <taxon>Trypanosomatidae</taxon>
        <taxon>Strigomonadinae</taxon>
        <taxon>Angomonas</taxon>
    </lineage>
</organism>
<dbReference type="VEuPathDB" id="TriTrypDB:ADEAN_000427300"/>
<gene>
    <name evidence="3" type="ORF">ADEAN_000427300</name>
</gene>
<evidence type="ECO:0000313" key="3">
    <source>
        <dbReference type="EMBL" id="CAD2216795.1"/>
    </source>
</evidence>
<dbReference type="Gene3D" id="3.30.1520.10">
    <property type="entry name" value="Phox-like domain"/>
    <property type="match status" value="1"/>
</dbReference>
<dbReference type="EMBL" id="LR877151">
    <property type="protein sequence ID" value="CAD2216795.1"/>
    <property type="molecule type" value="Genomic_DNA"/>
</dbReference>
<evidence type="ECO:0000313" key="4">
    <source>
        <dbReference type="Proteomes" id="UP000515908"/>
    </source>
</evidence>
<dbReference type="PANTHER" id="PTHR10555">
    <property type="entry name" value="SORTING NEXIN"/>
    <property type="match status" value="1"/>
</dbReference>
<keyword evidence="4" id="KW-1185">Reference proteome</keyword>
<evidence type="ECO:0000256" key="1">
    <source>
        <dbReference type="SAM" id="Coils"/>
    </source>
</evidence>
<feature type="domain" description="PX" evidence="2">
    <location>
        <begin position="6"/>
        <end position="117"/>
    </location>
</feature>
<dbReference type="AlphaFoldDB" id="S9V6F4"/>
<feature type="coiled-coil region" evidence="1">
    <location>
        <begin position="298"/>
        <end position="332"/>
    </location>
</feature>
<dbReference type="OrthoDB" id="271164at2759"/>
<dbReference type="SMART" id="SM00312">
    <property type="entry name" value="PX"/>
    <property type="match status" value="1"/>
</dbReference>
<sequence length="385" mass="43922">MSDGVAVKIGEPRQVKGEGTFELNHYIYPISITFSNGQKSEFERRYSDFFTLRQLLVNEFSYCIVPPVPEKAIFQNEETLQYRKAFLKAFLLRVACHASLGTCELFVHMFPDDTRWESLRNSKIASDDGFTKVIKDNLKRTMSSKNNAKMAAAGPAYKKALDKSVPISDGDWELVALHVEADKNSLSDWQNQLGHLAHQKRNIALAMDKFSNAFIGLSEEEDEEDLKSAIRAVQVGTKSAAGVYDNQCTEELEKVVFKVSYLVGMCNSAYEAITKLYADSEYLNNLTKDIEERRRTMVTKTEEKRQAVLAQVNELERRREQLLNLLNDGSRAKFREEFITYHETRQVDLLEVHRFFAKVQVKGATDIKTECEKMKPVIAALQQTA</sequence>
<dbReference type="PANTHER" id="PTHR10555:SF170">
    <property type="entry name" value="FI18122P1"/>
    <property type="match status" value="1"/>
</dbReference>
<protein>
    <submittedName>
        <fullName evidence="3">PX domain containing protein, putative</fullName>
    </submittedName>
</protein>